<keyword evidence="5" id="KW-1185">Reference proteome</keyword>
<dbReference type="CDD" id="cd10970">
    <property type="entry name" value="CE4_DAC_u1_6s"/>
    <property type="match status" value="1"/>
</dbReference>
<evidence type="ECO:0000313" key="5">
    <source>
        <dbReference type="Proteomes" id="UP000315369"/>
    </source>
</evidence>
<accession>A0A540WTB0</accession>
<dbReference type="GO" id="GO:0016810">
    <property type="term" value="F:hydrolase activity, acting on carbon-nitrogen (but not peptide) bonds"/>
    <property type="evidence" value="ECO:0007669"/>
    <property type="project" value="InterPro"/>
</dbReference>
<sequence length="411" mass="44845">MRRGGMSMIEQFPLLRFIVVLLVVTFRTSAFAAQPFEQGMVTITLDDGWSTQYDKARPALNARNIPATYALITQALAQGWGGYMSTAQVQTLVAEGNGIASHTLTHPDLTTLSAPELLSELRDSRDWLVDNLGLASVPDFVIPYGRYDSTVLAAIRQQYSSSRTVNAGRNFRDTIVYELRGNDVARNIPVSTVRGWIDQALAEKSWLILVFHEFVDGTPTRDTQYRTSSFTTILEHIRLRGARTVTLSQGLALMEGRTTPEPSAGLSIYGDALESGFADWSWAEHSLDETAIVHAGSASIRFEPDTWAGVLLHHSGVDIAGYQSIELWVHGGTTGGQSVRVLLHDGTDVLGTARLDAALGGPLVAGEWRKVTLSLDAMGATSGTLRDLYFQDDSGEDQAAVYLDDISLIPR</sequence>
<protein>
    <submittedName>
        <fullName evidence="4">Polysaccharide deacetylase family protein</fullName>
    </submittedName>
</protein>
<dbReference type="GO" id="GO:0005975">
    <property type="term" value="P:carbohydrate metabolic process"/>
    <property type="evidence" value="ECO:0007669"/>
    <property type="project" value="InterPro"/>
</dbReference>
<comment type="caution">
    <text evidence="4">The sequence shown here is derived from an EMBL/GenBank/DDBJ whole genome shotgun (WGS) entry which is preliminary data.</text>
</comment>
<gene>
    <name evidence="4" type="ORF">FJV41_30035</name>
</gene>
<evidence type="ECO:0000259" key="3">
    <source>
        <dbReference type="PROSITE" id="PS51677"/>
    </source>
</evidence>
<dbReference type="Proteomes" id="UP000315369">
    <property type="component" value="Unassembled WGS sequence"/>
</dbReference>
<dbReference type="InterPro" id="IPR002509">
    <property type="entry name" value="NODB_dom"/>
</dbReference>
<evidence type="ECO:0000256" key="2">
    <source>
        <dbReference type="ARBA" id="ARBA00022729"/>
    </source>
</evidence>
<feature type="domain" description="NodB homology" evidence="3">
    <location>
        <begin position="39"/>
        <end position="245"/>
    </location>
</feature>
<evidence type="ECO:0000256" key="1">
    <source>
        <dbReference type="ARBA" id="ARBA00004613"/>
    </source>
</evidence>
<proteinExistence type="predicted"/>
<dbReference type="Pfam" id="PF01522">
    <property type="entry name" value="Polysacc_deac_1"/>
    <property type="match status" value="1"/>
</dbReference>
<dbReference type="PANTHER" id="PTHR34216:SF3">
    <property type="entry name" value="POLY-BETA-1,6-N-ACETYL-D-GLUCOSAMINE N-DEACETYLASE"/>
    <property type="match status" value="1"/>
</dbReference>
<dbReference type="AlphaFoldDB" id="A0A540WTB0"/>
<dbReference type="InterPro" id="IPR011330">
    <property type="entry name" value="Glyco_hydro/deAcase_b/a-brl"/>
</dbReference>
<dbReference type="EMBL" id="VIFM01000147">
    <property type="protein sequence ID" value="TQF12251.1"/>
    <property type="molecule type" value="Genomic_DNA"/>
</dbReference>
<dbReference type="PANTHER" id="PTHR34216">
    <property type="match status" value="1"/>
</dbReference>
<dbReference type="PROSITE" id="PS51677">
    <property type="entry name" value="NODB"/>
    <property type="match status" value="1"/>
</dbReference>
<dbReference type="SUPFAM" id="SSF88713">
    <property type="entry name" value="Glycoside hydrolase/deacetylase"/>
    <property type="match status" value="1"/>
</dbReference>
<organism evidence="4 5">
    <name type="scientific">Myxococcus llanfairpwllgwyngyllgogerychwyrndrobwllllantysiliogogogochensis</name>
    <dbReference type="NCBI Taxonomy" id="2590453"/>
    <lineage>
        <taxon>Bacteria</taxon>
        <taxon>Pseudomonadati</taxon>
        <taxon>Myxococcota</taxon>
        <taxon>Myxococcia</taxon>
        <taxon>Myxococcales</taxon>
        <taxon>Cystobacterineae</taxon>
        <taxon>Myxococcaceae</taxon>
        <taxon>Myxococcus</taxon>
    </lineage>
</organism>
<dbReference type="InterPro" id="IPR051398">
    <property type="entry name" value="Polysacch_Deacetylase"/>
</dbReference>
<comment type="subcellular location">
    <subcellularLocation>
        <location evidence="1">Secreted</location>
    </subcellularLocation>
</comment>
<dbReference type="Gene3D" id="3.20.20.370">
    <property type="entry name" value="Glycoside hydrolase/deacetylase"/>
    <property type="match status" value="1"/>
</dbReference>
<name>A0A540WTB0_9BACT</name>
<evidence type="ECO:0000313" key="4">
    <source>
        <dbReference type="EMBL" id="TQF12251.1"/>
    </source>
</evidence>
<reference evidence="4 5" key="1">
    <citation type="submission" date="2019-06" db="EMBL/GenBank/DDBJ databases">
        <authorList>
            <person name="Livingstone P."/>
            <person name="Whitworth D."/>
        </authorList>
    </citation>
    <scope>NUCLEOTIDE SEQUENCE [LARGE SCALE GENOMIC DNA]</scope>
    <source>
        <strain evidence="4 5">AM401</strain>
    </source>
</reference>
<dbReference type="GO" id="GO:0005576">
    <property type="term" value="C:extracellular region"/>
    <property type="evidence" value="ECO:0007669"/>
    <property type="project" value="UniProtKB-SubCell"/>
</dbReference>
<keyword evidence="2" id="KW-0732">Signal</keyword>
<dbReference type="Gene3D" id="2.60.120.430">
    <property type="entry name" value="Galactose-binding lectin"/>
    <property type="match status" value="1"/>
</dbReference>
<dbReference type="OrthoDB" id="9782872at2"/>